<organism evidence="2 3">
    <name type="scientific">Sphingobacterium cellulitidis</name>
    <dbReference type="NCBI Taxonomy" id="1768011"/>
    <lineage>
        <taxon>Bacteria</taxon>
        <taxon>Pseudomonadati</taxon>
        <taxon>Bacteroidota</taxon>
        <taxon>Sphingobacteriia</taxon>
        <taxon>Sphingobacteriales</taxon>
        <taxon>Sphingobacteriaceae</taxon>
        <taxon>Sphingobacterium</taxon>
    </lineage>
</organism>
<dbReference type="InterPro" id="IPR038725">
    <property type="entry name" value="YdaG_split_barrel_FMN-bd"/>
</dbReference>
<dbReference type="AlphaFoldDB" id="A0A8H9G0Q7"/>
<reference evidence="2" key="1">
    <citation type="journal article" date="2014" name="Int. J. Syst. Evol. Microbiol.">
        <title>Complete genome sequence of Corynebacterium casei LMG S-19264T (=DSM 44701T), isolated from a smear-ripened cheese.</title>
        <authorList>
            <consortium name="US DOE Joint Genome Institute (JGI-PGF)"/>
            <person name="Walter F."/>
            <person name="Albersmeier A."/>
            <person name="Kalinowski J."/>
            <person name="Ruckert C."/>
        </authorList>
    </citation>
    <scope>NUCLEOTIDE SEQUENCE</scope>
    <source>
        <strain evidence="2">CGMCC 1.15966</strain>
    </source>
</reference>
<reference evidence="2" key="2">
    <citation type="submission" date="2020-09" db="EMBL/GenBank/DDBJ databases">
        <authorList>
            <person name="Sun Q."/>
            <person name="Zhou Y."/>
        </authorList>
    </citation>
    <scope>NUCLEOTIDE SEQUENCE</scope>
    <source>
        <strain evidence="2">CGMCC 1.15966</strain>
    </source>
</reference>
<keyword evidence="3" id="KW-1185">Reference proteome</keyword>
<dbReference type="Pfam" id="PF16242">
    <property type="entry name" value="Pyrid_ox_like"/>
    <property type="match status" value="1"/>
</dbReference>
<comment type="caution">
    <text evidence="2">The sequence shown here is derived from an EMBL/GenBank/DDBJ whole genome shotgun (WGS) entry which is preliminary data.</text>
</comment>
<dbReference type="InterPro" id="IPR052917">
    <property type="entry name" value="Stress-Dev_Protein"/>
</dbReference>
<evidence type="ECO:0000313" key="3">
    <source>
        <dbReference type="Proteomes" id="UP000614460"/>
    </source>
</evidence>
<evidence type="ECO:0000259" key="1">
    <source>
        <dbReference type="Pfam" id="PF16242"/>
    </source>
</evidence>
<dbReference type="PANTHER" id="PTHR34818:SF1">
    <property type="entry name" value="PROTEIN BLI-3"/>
    <property type="match status" value="1"/>
</dbReference>
<protein>
    <recommendedName>
        <fullName evidence="1">General stress protein FMN-binding split barrel domain-containing protein</fullName>
    </recommendedName>
</protein>
<dbReference type="PANTHER" id="PTHR34818">
    <property type="entry name" value="PROTEIN BLI-3"/>
    <property type="match status" value="1"/>
</dbReference>
<sequence>MAEKFIRDQEAQIKLKSIVDQIDIGTICTFTPLSPYPHGVPMSRQEVDEAGNIWYICSSESETHKNLEIDDKISIFYADPKNYRFLSINGTAILSRDQVRIDRYWNKMMESWFEKGKDDPNIKLIKVTPSEAHYWESGSNKIVNLFAMLKNALTGSNEDIGEEGELKI</sequence>
<feature type="domain" description="General stress protein FMN-binding split barrel" evidence="1">
    <location>
        <begin position="12"/>
        <end position="159"/>
    </location>
</feature>
<dbReference type="EMBL" id="BMKM01000001">
    <property type="protein sequence ID" value="GGE13239.1"/>
    <property type="molecule type" value="Genomic_DNA"/>
</dbReference>
<dbReference type="Gene3D" id="2.30.110.10">
    <property type="entry name" value="Electron Transport, Fmn-binding Protein, Chain A"/>
    <property type="match status" value="1"/>
</dbReference>
<dbReference type="Proteomes" id="UP000614460">
    <property type="component" value="Unassembled WGS sequence"/>
</dbReference>
<dbReference type="SUPFAM" id="SSF50475">
    <property type="entry name" value="FMN-binding split barrel"/>
    <property type="match status" value="1"/>
</dbReference>
<dbReference type="RefSeq" id="WP_094258707.1">
    <property type="nucleotide sequence ID" value="NZ_BMKM01000001.1"/>
</dbReference>
<gene>
    <name evidence="2" type="ORF">GCM10011516_08810</name>
</gene>
<name>A0A8H9G0Q7_9SPHI</name>
<accession>A0A8H9G0Q7</accession>
<proteinExistence type="predicted"/>
<evidence type="ECO:0000313" key="2">
    <source>
        <dbReference type="EMBL" id="GGE13239.1"/>
    </source>
</evidence>
<dbReference type="InterPro" id="IPR012349">
    <property type="entry name" value="Split_barrel_FMN-bd"/>
</dbReference>